<dbReference type="InterPro" id="IPR050194">
    <property type="entry name" value="Glycosyltransferase_grp1"/>
</dbReference>
<accession>L9X234</accession>
<dbReference type="PANTHER" id="PTHR45947:SF3">
    <property type="entry name" value="SULFOQUINOVOSYL TRANSFERASE SQD2"/>
    <property type="match status" value="1"/>
</dbReference>
<dbReference type="PANTHER" id="PTHR45947">
    <property type="entry name" value="SULFOQUINOVOSYL TRANSFERASE SQD2"/>
    <property type="match status" value="1"/>
</dbReference>
<dbReference type="OrthoDB" id="132546at2157"/>
<proteinExistence type="predicted"/>
<keyword evidence="4" id="KW-1185">Reference proteome</keyword>
<dbReference type="STRING" id="1227497.C491_17332"/>
<evidence type="ECO:0000313" key="3">
    <source>
        <dbReference type="EMBL" id="ELY55496.1"/>
    </source>
</evidence>
<dbReference type="CDD" id="cd03811">
    <property type="entry name" value="GT4_GT28_WabH-like"/>
    <property type="match status" value="1"/>
</dbReference>
<dbReference type="InterPro" id="IPR028098">
    <property type="entry name" value="Glyco_trans_4-like_N"/>
</dbReference>
<dbReference type="Pfam" id="PF00534">
    <property type="entry name" value="Glycos_transf_1"/>
    <property type="match status" value="1"/>
</dbReference>
<dbReference type="EMBL" id="AOIB01000031">
    <property type="protein sequence ID" value="ELY55496.1"/>
    <property type="molecule type" value="Genomic_DNA"/>
</dbReference>
<dbReference type="GO" id="GO:0016757">
    <property type="term" value="F:glycosyltransferase activity"/>
    <property type="evidence" value="ECO:0007669"/>
    <property type="project" value="InterPro"/>
</dbReference>
<evidence type="ECO:0000259" key="1">
    <source>
        <dbReference type="Pfam" id="PF00534"/>
    </source>
</evidence>
<evidence type="ECO:0000259" key="2">
    <source>
        <dbReference type="Pfam" id="PF13439"/>
    </source>
</evidence>
<dbReference type="SUPFAM" id="SSF53756">
    <property type="entry name" value="UDP-Glycosyltransferase/glycogen phosphorylase"/>
    <property type="match status" value="1"/>
</dbReference>
<name>L9X234_9EURY</name>
<dbReference type="Proteomes" id="UP000011688">
    <property type="component" value="Unassembled WGS sequence"/>
</dbReference>
<dbReference type="Pfam" id="PF13439">
    <property type="entry name" value="Glyco_transf_4"/>
    <property type="match status" value="1"/>
</dbReference>
<feature type="domain" description="Glycosyltransferase subfamily 4-like N-terminal" evidence="2">
    <location>
        <begin position="19"/>
        <end position="169"/>
    </location>
</feature>
<protein>
    <submittedName>
        <fullName evidence="3">Putative glycosyltransferase</fullName>
    </submittedName>
</protein>
<feature type="domain" description="Glycosyl transferase family 1" evidence="1">
    <location>
        <begin position="188"/>
        <end position="337"/>
    </location>
</feature>
<organism evidence="3 4">
    <name type="scientific">Natronococcus amylolyticus DSM 10524</name>
    <dbReference type="NCBI Taxonomy" id="1227497"/>
    <lineage>
        <taxon>Archaea</taxon>
        <taxon>Methanobacteriati</taxon>
        <taxon>Methanobacteriota</taxon>
        <taxon>Stenosarchaea group</taxon>
        <taxon>Halobacteria</taxon>
        <taxon>Halobacteriales</taxon>
        <taxon>Natrialbaceae</taxon>
        <taxon>Natronococcus</taxon>
    </lineage>
</organism>
<keyword evidence="3" id="KW-0808">Transferase</keyword>
<dbReference type="eggNOG" id="arCOG01411">
    <property type="taxonomic scope" value="Archaea"/>
</dbReference>
<dbReference type="InterPro" id="IPR001296">
    <property type="entry name" value="Glyco_trans_1"/>
</dbReference>
<comment type="caution">
    <text evidence="3">The sequence shown here is derived from an EMBL/GenBank/DDBJ whole genome shotgun (WGS) entry which is preliminary data.</text>
</comment>
<sequence length="367" mass="40717">MTRVFAVLSHIRDTTFSYELSERIALASDIDVTVVSYYDSSPAEAALAADTNVGLIPLGADSRADPGAIRRLRRVLTTGEYDLLHTHHNFVGSLARLLTPRGKAIVDTEHANHKEHYSLPQVLVNLPTLPRADRIVANSEQTLRSLYSAERLLTRDRLDVIYNGIDVDRIDRAIATPDNPYEIAGTRLTCVGRFSETKNQSLLLRAFASIATNDDDIRLTLVGDGPLRSDLEALARSLGIRDAVEFTGFIDRDAVYQLLAATDLYVQPSLSEGFCMAVVEAMACRVPVMVSEIDVFHEVVGDAGVFANPRRPEAFAGQLYDLLEDTDRATALADRAFERARTRFPLEKTATEYRRLYRDLADGHPKP</sequence>
<evidence type="ECO:0000313" key="4">
    <source>
        <dbReference type="Proteomes" id="UP000011688"/>
    </source>
</evidence>
<dbReference type="RefSeq" id="WP_005558436.1">
    <property type="nucleotide sequence ID" value="NZ_AOIB01000031.1"/>
</dbReference>
<reference evidence="3 4" key="1">
    <citation type="journal article" date="2014" name="PLoS Genet.">
        <title>Phylogenetically driven sequencing of extremely halophilic archaea reveals strategies for static and dynamic osmo-response.</title>
        <authorList>
            <person name="Becker E.A."/>
            <person name="Seitzer P.M."/>
            <person name="Tritt A."/>
            <person name="Larsen D."/>
            <person name="Krusor M."/>
            <person name="Yao A.I."/>
            <person name="Wu D."/>
            <person name="Madern D."/>
            <person name="Eisen J.A."/>
            <person name="Darling A.E."/>
            <person name="Facciotti M.T."/>
        </authorList>
    </citation>
    <scope>NUCLEOTIDE SEQUENCE [LARGE SCALE GENOMIC DNA]</scope>
    <source>
        <strain evidence="3 4">DSM 10524</strain>
    </source>
</reference>
<dbReference type="AlphaFoldDB" id="L9X234"/>
<gene>
    <name evidence="3" type="ORF">C491_17332</name>
</gene>
<dbReference type="Gene3D" id="3.40.50.2000">
    <property type="entry name" value="Glycogen Phosphorylase B"/>
    <property type="match status" value="2"/>
</dbReference>